<dbReference type="PANTHER" id="PTHR23131:SF4">
    <property type="entry name" value="METALLO-BETA-LACTAMASE SUPERFAMILY POTEIN"/>
    <property type="match status" value="1"/>
</dbReference>
<dbReference type="AlphaFoldDB" id="A0A9D2RLU4"/>
<feature type="domain" description="Metallo-beta-lactamase" evidence="1">
    <location>
        <begin position="22"/>
        <end position="246"/>
    </location>
</feature>
<organism evidence="2 3">
    <name type="scientific">Candidatus Enterocloster faecavium</name>
    <dbReference type="NCBI Taxonomy" id="2838560"/>
    <lineage>
        <taxon>Bacteria</taxon>
        <taxon>Bacillati</taxon>
        <taxon>Bacillota</taxon>
        <taxon>Clostridia</taxon>
        <taxon>Lachnospirales</taxon>
        <taxon>Lachnospiraceae</taxon>
        <taxon>Enterocloster</taxon>
    </lineage>
</organism>
<dbReference type="InterPro" id="IPR036866">
    <property type="entry name" value="RibonucZ/Hydroxyglut_hydro"/>
</dbReference>
<sequence length="341" mass="39520">MFERAEGIYEIRLHNQDLGVSEVKIFLIPGKPGERSLMIDTGFGNEECFGRLKKGMEELGISFGQLDVFITHLHHDHSGLAGVFAREGARIWMNPKEEHHAYDCIIQKRGLQSIQEQEQVLKRVGITRKLEPGLWSKYNEVNKRVQQGQDWYFLAPDFPYEPVHQGDRFCYGPYAFEAVELKGHTYGQTGLLDREHKILFCADQVIDGIIPIVPTSYPDEGLLKGYFQSLQWIKESLGDYLLLPAHKEPITQVKRVIDRIVFSYVDKVELMKRLISCSRREMTTKQVAYLAYGIQDDMEDDPDFISHKMMITKTFSCLEYLYGEDFIVRDERDGTFYWGTP</sequence>
<dbReference type="InterPro" id="IPR050662">
    <property type="entry name" value="Sec-metab_biosynth-thioest"/>
</dbReference>
<evidence type="ECO:0000313" key="2">
    <source>
        <dbReference type="EMBL" id="HJB07237.1"/>
    </source>
</evidence>
<dbReference type="SUPFAM" id="SSF56281">
    <property type="entry name" value="Metallo-hydrolase/oxidoreductase"/>
    <property type="match status" value="1"/>
</dbReference>
<proteinExistence type="predicted"/>
<dbReference type="EMBL" id="DWYS01000061">
    <property type="protein sequence ID" value="HJB07237.1"/>
    <property type="molecule type" value="Genomic_DNA"/>
</dbReference>
<name>A0A9D2RLU4_9FIRM</name>
<protein>
    <submittedName>
        <fullName evidence="2">MBL fold metallo-hydrolase</fullName>
    </submittedName>
</protein>
<dbReference type="Gene3D" id="3.60.15.10">
    <property type="entry name" value="Ribonuclease Z/Hydroxyacylglutathione hydrolase-like"/>
    <property type="match status" value="1"/>
</dbReference>
<dbReference type="SMART" id="SM00849">
    <property type="entry name" value="Lactamase_B"/>
    <property type="match status" value="1"/>
</dbReference>
<reference evidence="2" key="1">
    <citation type="journal article" date="2021" name="PeerJ">
        <title>Extensive microbial diversity within the chicken gut microbiome revealed by metagenomics and culture.</title>
        <authorList>
            <person name="Gilroy R."/>
            <person name="Ravi A."/>
            <person name="Getino M."/>
            <person name="Pursley I."/>
            <person name="Horton D.L."/>
            <person name="Alikhan N.F."/>
            <person name="Baker D."/>
            <person name="Gharbi K."/>
            <person name="Hall N."/>
            <person name="Watson M."/>
            <person name="Adriaenssens E.M."/>
            <person name="Foster-Nyarko E."/>
            <person name="Jarju S."/>
            <person name="Secka A."/>
            <person name="Antonio M."/>
            <person name="Oren A."/>
            <person name="Chaudhuri R.R."/>
            <person name="La Ragione R."/>
            <person name="Hildebrand F."/>
            <person name="Pallen M.J."/>
        </authorList>
    </citation>
    <scope>NUCLEOTIDE SEQUENCE</scope>
    <source>
        <strain evidence="2">CHK188-4685</strain>
    </source>
</reference>
<dbReference type="PANTHER" id="PTHR23131">
    <property type="entry name" value="ENDORIBONUCLEASE LACTB2"/>
    <property type="match status" value="1"/>
</dbReference>
<gene>
    <name evidence="2" type="ORF">H9716_05160</name>
</gene>
<dbReference type="InterPro" id="IPR001279">
    <property type="entry name" value="Metallo-B-lactamas"/>
</dbReference>
<dbReference type="Pfam" id="PF00753">
    <property type="entry name" value="Lactamase_B"/>
    <property type="match status" value="1"/>
</dbReference>
<evidence type="ECO:0000313" key="3">
    <source>
        <dbReference type="Proteomes" id="UP000886804"/>
    </source>
</evidence>
<dbReference type="Proteomes" id="UP000886804">
    <property type="component" value="Unassembled WGS sequence"/>
</dbReference>
<reference evidence="2" key="2">
    <citation type="submission" date="2021-04" db="EMBL/GenBank/DDBJ databases">
        <authorList>
            <person name="Gilroy R."/>
        </authorList>
    </citation>
    <scope>NUCLEOTIDE SEQUENCE</scope>
    <source>
        <strain evidence="2">CHK188-4685</strain>
    </source>
</reference>
<comment type="caution">
    <text evidence="2">The sequence shown here is derived from an EMBL/GenBank/DDBJ whole genome shotgun (WGS) entry which is preliminary data.</text>
</comment>
<accession>A0A9D2RLU4</accession>
<evidence type="ECO:0000259" key="1">
    <source>
        <dbReference type="SMART" id="SM00849"/>
    </source>
</evidence>